<dbReference type="SFLD" id="SFLDG01144">
    <property type="entry name" value="C2.B.4:_PGP_Like"/>
    <property type="match status" value="1"/>
</dbReference>
<dbReference type="Proteomes" id="UP000297031">
    <property type="component" value="Chromosome"/>
</dbReference>
<dbReference type="SFLD" id="SFLDG01140">
    <property type="entry name" value="C2.B:_Phosphomannomutase_and_P"/>
    <property type="match status" value="1"/>
</dbReference>
<dbReference type="GO" id="GO:0005829">
    <property type="term" value="C:cytosol"/>
    <property type="evidence" value="ECO:0007669"/>
    <property type="project" value="TreeGrafter"/>
</dbReference>
<gene>
    <name evidence="1" type="ORF">E7746_07925</name>
</gene>
<name>A0A4P7VKD2_9BACT</name>
<accession>A0A4P7VKD2</accession>
<dbReference type="GO" id="GO:0016791">
    <property type="term" value="F:phosphatase activity"/>
    <property type="evidence" value="ECO:0007669"/>
    <property type="project" value="UniProtKB-ARBA"/>
</dbReference>
<dbReference type="Pfam" id="PF08282">
    <property type="entry name" value="Hydrolase_3"/>
    <property type="match status" value="1"/>
</dbReference>
<dbReference type="KEGG" id="mgod:E7746_07925"/>
<dbReference type="InterPro" id="IPR000150">
    <property type="entry name" value="Cof"/>
</dbReference>
<dbReference type="NCBIfam" id="TIGR00099">
    <property type="entry name" value="Cof-subfamily"/>
    <property type="match status" value="1"/>
</dbReference>
<evidence type="ECO:0000313" key="2">
    <source>
        <dbReference type="Proteomes" id="UP000297031"/>
    </source>
</evidence>
<dbReference type="PROSITE" id="PS01228">
    <property type="entry name" value="COF_1"/>
    <property type="match status" value="1"/>
</dbReference>
<dbReference type="PANTHER" id="PTHR10000:SF25">
    <property type="entry name" value="PHOSPHATASE YKRA-RELATED"/>
    <property type="match status" value="1"/>
</dbReference>
<proteinExistence type="predicted"/>
<dbReference type="NCBIfam" id="TIGR01484">
    <property type="entry name" value="HAD-SF-IIB"/>
    <property type="match status" value="1"/>
</dbReference>
<dbReference type="SUPFAM" id="SSF56784">
    <property type="entry name" value="HAD-like"/>
    <property type="match status" value="1"/>
</dbReference>
<dbReference type="GO" id="GO:0000287">
    <property type="term" value="F:magnesium ion binding"/>
    <property type="evidence" value="ECO:0007669"/>
    <property type="project" value="TreeGrafter"/>
</dbReference>
<dbReference type="AlphaFoldDB" id="A0A4P7VKD2"/>
<dbReference type="InterPro" id="IPR036412">
    <property type="entry name" value="HAD-like_sf"/>
</dbReference>
<organism evidence="1 2">
    <name type="scientific">Muribaculum gordoncarteri</name>
    <dbReference type="NCBI Taxonomy" id="2530390"/>
    <lineage>
        <taxon>Bacteria</taxon>
        <taxon>Pseudomonadati</taxon>
        <taxon>Bacteroidota</taxon>
        <taxon>Bacteroidia</taxon>
        <taxon>Bacteroidales</taxon>
        <taxon>Muribaculaceae</taxon>
        <taxon>Muribaculum</taxon>
    </lineage>
</organism>
<dbReference type="SFLD" id="SFLDS00003">
    <property type="entry name" value="Haloacid_Dehalogenase"/>
    <property type="match status" value="1"/>
</dbReference>
<dbReference type="InterPro" id="IPR006379">
    <property type="entry name" value="HAD-SF_hydro_IIB"/>
</dbReference>
<dbReference type="RefSeq" id="WP_123396814.1">
    <property type="nucleotide sequence ID" value="NZ_CP039393.1"/>
</dbReference>
<keyword evidence="2" id="KW-1185">Reference proteome</keyword>
<dbReference type="InterPro" id="IPR023214">
    <property type="entry name" value="HAD_sf"/>
</dbReference>
<dbReference type="OrthoDB" id="9814970at2"/>
<reference evidence="1 2" key="1">
    <citation type="submission" date="2019-02" db="EMBL/GenBank/DDBJ databases">
        <title>Isolation and identification of novel species under the genus Muribaculum.</title>
        <authorList>
            <person name="Miyake S."/>
            <person name="Ding Y."/>
            <person name="Low A."/>
            <person name="Soh M."/>
            <person name="Seedorf H."/>
        </authorList>
    </citation>
    <scope>NUCLEOTIDE SEQUENCE [LARGE SCALE GENOMIC DNA]</scope>
    <source>
        <strain evidence="1 2">TLL-A4</strain>
    </source>
</reference>
<dbReference type="PROSITE" id="PS01229">
    <property type="entry name" value="COF_2"/>
    <property type="match status" value="1"/>
</dbReference>
<protein>
    <submittedName>
        <fullName evidence="1">Cof-type HAD-IIB family hydrolase</fullName>
    </submittedName>
</protein>
<dbReference type="Gene3D" id="3.40.50.1000">
    <property type="entry name" value="HAD superfamily/HAD-like"/>
    <property type="match status" value="1"/>
</dbReference>
<dbReference type="Gene3D" id="3.30.1240.10">
    <property type="match status" value="1"/>
</dbReference>
<dbReference type="EMBL" id="CP039393">
    <property type="protein sequence ID" value="QCD35814.1"/>
    <property type="molecule type" value="Genomic_DNA"/>
</dbReference>
<dbReference type="PANTHER" id="PTHR10000">
    <property type="entry name" value="PHOSPHOSERINE PHOSPHATASE"/>
    <property type="match status" value="1"/>
</dbReference>
<keyword evidence="1" id="KW-0378">Hydrolase</keyword>
<sequence>MNKALFFDIDGTLVSFKTHEVPESTIEALQKAHDRGNKIFISTGRPYQIINNLGPLQQRGLIDGYITMNGAYCFIGDNVLYKSPIPQETVKNVAEISRREGFPTIFVGEKSIKVCQPDEEVRKIFYEFLHVEILPVATFDEVVDIETYQMTPFFTVDFEPKIKPYLNQCELNRWYPTFVDITAKGNTKAHGIKVILDYLHLSVDDAMAFGDGGNDIPMLLAAGTGIAMGNSDDKVKAAADYVTTSVDDNGIANALQRFGLI</sequence>
<evidence type="ECO:0000313" key="1">
    <source>
        <dbReference type="EMBL" id="QCD35814.1"/>
    </source>
</evidence>